<dbReference type="AlphaFoldDB" id="A0A061B7A5"/>
<gene>
    <name evidence="11" type="ORF">RHTO0S_11e04918g</name>
</gene>
<keyword evidence="4 9" id="KW-0698">rRNA processing</keyword>
<name>A0A061B7A5_RHOTO</name>
<keyword evidence="6 9" id="KW-0539">Nucleus</keyword>
<evidence type="ECO:0000256" key="3">
    <source>
        <dbReference type="ARBA" id="ARBA00022517"/>
    </source>
</evidence>
<evidence type="ECO:0000256" key="7">
    <source>
        <dbReference type="ARBA" id="ARBA00023274"/>
    </source>
</evidence>
<dbReference type="OrthoDB" id="448446at2759"/>
<comment type="subunit">
    <text evidence="9">Associates with 90S and pre-40S pre-ribosomal particles.</text>
</comment>
<evidence type="ECO:0000256" key="8">
    <source>
        <dbReference type="ARBA" id="ARBA00025053"/>
    </source>
</evidence>
<evidence type="ECO:0000256" key="10">
    <source>
        <dbReference type="SAM" id="MobiDB-lite"/>
    </source>
</evidence>
<dbReference type="Pfam" id="PF06102">
    <property type="entry name" value="RRP36"/>
    <property type="match status" value="1"/>
</dbReference>
<evidence type="ECO:0000256" key="2">
    <source>
        <dbReference type="ARBA" id="ARBA00009418"/>
    </source>
</evidence>
<dbReference type="GO" id="GO:0030686">
    <property type="term" value="C:90S preribosome"/>
    <property type="evidence" value="ECO:0007669"/>
    <property type="project" value="TreeGrafter"/>
</dbReference>
<dbReference type="PANTHER" id="PTHR21738:SF0">
    <property type="entry name" value="RIBOSOMAL RNA PROCESSING PROTEIN 36 HOMOLOG"/>
    <property type="match status" value="1"/>
</dbReference>
<organism evidence="11">
    <name type="scientific">Rhodotorula toruloides</name>
    <name type="common">Yeast</name>
    <name type="synonym">Rhodosporidium toruloides</name>
    <dbReference type="NCBI Taxonomy" id="5286"/>
    <lineage>
        <taxon>Eukaryota</taxon>
        <taxon>Fungi</taxon>
        <taxon>Dikarya</taxon>
        <taxon>Basidiomycota</taxon>
        <taxon>Pucciniomycotina</taxon>
        <taxon>Microbotryomycetes</taxon>
        <taxon>Sporidiobolales</taxon>
        <taxon>Sporidiobolaceae</taxon>
        <taxon>Rhodotorula</taxon>
    </lineage>
</organism>
<dbReference type="PANTHER" id="PTHR21738">
    <property type="entry name" value="RIBOSOMAL RNA PROCESSING PROTEIN 36 HOMOLOG"/>
    <property type="match status" value="1"/>
</dbReference>
<feature type="region of interest" description="Disordered" evidence="10">
    <location>
        <begin position="306"/>
        <end position="338"/>
    </location>
</feature>
<evidence type="ECO:0000256" key="6">
    <source>
        <dbReference type="ARBA" id="ARBA00023242"/>
    </source>
</evidence>
<feature type="compositionally biased region" description="Basic and acidic residues" evidence="10">
    <location>
        <begin position="123"/>
        <end position="137"/>
    </location>
</feature>
<evidence type="ECO:0000256" key="4">
    <source>
        <dbReference type="ARBA" id="ARBA00022552"/>
    </source>
</evidence>
<protein>
    <recommendedName>
        <fullName evidence="9">rRNA biogenesis protein RRP36</fullName>
    </recommendedName>
</protein>
<feature type="compositionally biased region" description="Basic residues" evidence="10">
    <location>
        <begin position="138"/>
        <end position="148"/>
    </location>
</feature>
<evidence type="ECO:0000256" key="5">
    <source>
        <dbReference type="ARBA" id="ARBA00023054"/>
    </source>
</evidence>
<dbReference type="InterPro" id="IPR009292">
    <property type="entry name" value="RRP36"/>
</dbReference>
<comment type="function">
    <text evidence="8 9">Component of the 90S pre-ribosome involved in the maturation of rRNAs. Required for early cleavages of the pre-RNAs in the 40S ribosomal subunit maturation pathway.</text>
</comment>
<dbReference type="GO" id="GO:0005730">
    <property type="term" value="C:nucleolus"/>
    <property type="evidence" value="ECO:0007669"/>
    <property type="project" value="UniProtKB-SubCell"/>
</dbReference>
<accession>A0A061B7A5</accession>
<reference evidence="11" key="1">
    <citation type="journal article" date="2014" name="Genome Announc.">
        <title>Draft genome sequence of Rhodosporidium toruloides CECT1137, an oleaginous yeast of biotechnological interest.</title>
        <authorList>
            <person name="Morin N."/>
            <person name="Calcas X."/>
            <person name="Devillers H."/>
            <person name="Durrens P."/>
            <person name="Sherman D.J."/>
            <person name="Nicaud J.-M."/>
            <person name="Neuveglise C."/>
        </authorList>
    </citation>
    <scope>NUCLEOTIDE SEQUENCE</scope>
    <source>
        <strain evidence="11">CECT1137</strain>
    </source>
</reference>
<feature type="region of interest" description="Disordered" evidence="10">
    <location>
        <begin position="1"/>
        <end position="176"/>
    </location>
</feature>
<feature type="compositionally biased region" description="Acidic residues" evidence="10">
    <location>
        <begin position="58"/>
        <end position="74"/>
    </location>
</feature>
<evidence type="ECO:0000256" key="1">
    <source>
        <dbReference type="ARBA" id="ARBA00004604"/>
    </source>
</evidence>
<keyword evidence="3 9" id="KW-0690">Ribosome biogenesis</keyword>
<feature type="region of interest" description="Disordered" evidence="10">
    <location>
        <begin position="221"/>
        <end position="280"/>
    </location>
</feature>
<evidence type="ECO:0000256" key="9">
    <source>
        <dbReference type="RuleBase" id="RU368027"/>
    </source>
</evidence>
<dbReference type="EMBL" id="LK052946">
    <property type="protein sequence ID" value="CDR45790.1"/>
    <property type="molecule type" value="Genomic_DNA"/>
</dbReference>
<proteinExistence type="inferred from homology"/>
<sequence>MPAGIPKKTASSRRTARAAPPPASPSSGSPSEDEFDDSEEDEWAAERQAGPSRPAFQQDDEDMYGDEMEEDEDGVAAYESDQGERMEEDDDPEEAIGKELASIPFTSLLKAQKQLNKGKQKGKGKERATEDEGDVRRTGKKGGKGGKGKMREDDHHRSNKHAPTEMSTKKPVSRVRQVVETHELKARDPRFDPLSGSVNKHFFKKSYSFLADQQKAELETMRKTAAAARKNRALPQEEKDKIEEALKRMENREVTRRNKEREEEALQQWKKGEADKRKEGKRAFYLKDTEKKKLFLKAKFDELAQDKRKLHKAIDKKRRKTAQKEKKLMPKTRPGAGF</sequence>
<comment type="similarity">
    <text evidence="2 9">Belongs to the RRP36 family.</text>
</comment>
<dbReference type="GO" id="GO:0000462">
    <property type="term" value="P:maturation of SSU-rRNA from tricistronic rRNA transcript (SSU-rRNA, 5.8S rRNA, LSU-rRNA)"/>
    <property type="evidence" value="ECO:0007669"/>
    <property type="project" value="TreeGrafter"/>
</dbReference>
<feature type="compositionally biased region" description="Basic residues" evidence="10">
    <location>
        <begin position="308"/>
        <end position="321"/>
    </location>
</feature>
<keyword evidence="5" id="KW-0175">Coiled coil</keyword>
<keyword evidence="7 9" id="KW-0687">Ribonucleoprotein</keyword>
<feature type="compositionally biased region" description="Acidic residues" evidence="10">
    <location>
        <begin position="31"/>
        <end position="43"/>
    </location>
</feature>
<feature type="compositionally biased region" description="Basic and acidic residues" evidence="10">
    <location>
        <begin position="235"/>
        <end position="280"/>
    </location>
</feature>
<comment type="subcellular location">
    <subcellularLocation>
        <location evidence="1 9">Nucleus</location>
        <location evidence="1 9">Nucleolus</location>
    </subcellularLocation>
</comment>
<evidence type="ECO:0000313" key="11">
    <source>
        <dbReference type="EMBL" id="CDR45790.1"/>
    </source>
</evidence>